<dbReference type="RefSeq" id="WP_054936356.1">
    <property type="nucleotide sequence ID" value="NZ_PVXL01000021.1"/>
</dbReference>
<dbReference type="AlphaFoldDB" id="A0A9X7J634"/>
<evidence type="ECO:0000313" key="2">
    <source>
        <dbReference type="EMBL" id="PRR76275.1"/>
    </source>
</evidence>
<organism evidence="2 3">
    <name type="scientific">Neomoorella stamsii</name>
    <dbReference type="NCBI Taxonomy" id="1266720"/>
    <lineage>
        <taxon>Bacteria</taxon>
        <taxon>Bacillati</taxon>
        <taxon>Bacillota</taxon>
        <taxon>Clostridia</taxon>
        <taxon>Neomoorellales</taxon>
        <taxon>Neomoorellaceae</taxon>
        <taxon>Neomoorella</taxon>
    </lineage>
</organism>
<evidence type="ECO:0000256" key="1">
    <source>
        <dbReference type="SAM" id="Phobius"/>
    </source>
</evidence>
<dbReference type="Proteomes" id="UP000239430">
    <property type="component" value="Unassembled WGS sequence"/>
</dbReference>
<name>A0A9X7J634_9FIRM</name>
<sequence>MEKFKQDFKSLAGGVKKAVKILADDSGILQWLVITTLMIGLGYWGYQRYVKDKAFNAFTETGNYLDAGVSGQ</sequence>
<gene>
    <name evidence="2" type="ORF">MOST_04360</name>
</gene>
<proteinExistence type="predicted"/>
<reference evidence="2 3" key="1">
    <citation type="submission" date="2018-03" db="EMBL/GenBank/DDBJ databases">
        <title>Genome sequence of Moorella stamsii DSM 26217.</title>
        <authorList>
            <person name="Poehlein A."/>
            <person name="Daniel R."/>
        </authorList>
    </citation>
    <scope>NUCLEOTIDE SEQUENCE [LARGE SCALE GENOMIC DNA]</scope>
    <source>
        <strain evidence="3">DSM 26217</strain>
    </source>
</reference>
<protein>
    <submittedName>
        <fullName evidence="2">Uncharacterized protein</fullName>
    </submittedName>
</protein>
<keyword evidence="1" id="KW-1133">Transmembrane helix</keyword>
<evidence type="ECO:0000313" key="3">
    <source>
        <dbReference type="Proteomes" id="UP000239430"/>
    </source>
</evidence>
<accession>A0A9X7J634</accession>
<comment type="caution">
    <text evidence="2">The sequence shown here is derived from an EMBL/GenBank/DDBJ whole genome shotgun (WGS) entry which is preliminary data.</text>
</comment>
<keyword evidence="1" id="KW-0472">Membrane</keyword>
<feature type="transmembrane region" description="Helical" evidence="1">
    <location>
        <begin position="28"/>
        <end position="46"/>
    </location>
</feature>
<keyword evidence="3" id="KW-1185">Reference proteome</keyword>
<dbReference type="EMBL" id="PVXL01000021">
    <property type="protein sequence ID" value="PRR76275.1"/>
    <property type="molecule type" value="Genomic_DNA"/>
</dbReference>
<keyword evidence="1" id="KW-0812">Transmembrane</keyword>